<dbReference type="SUPFAM" id="SSF141371">
    <property type="entry name" value="PilZ domain-like"/>
    <property type="match status" value="1"/>
</dbReference>
<dbReference type="AlphaFoldDB" id="A0A931FZV5"/>
<feature type="domain" description="PilZ" evidence="1">
    <location>
        <begin position="107"/>
        <end position="209"/>
    </location>
</feature>
<reference evidence="2" key="1">
    <citation type="submission" date="2020-11" db="EMBL/GenBank/DDBJ databases">
        <title>Isolation and identification of active actinomycetes.</title>
        <authorList>
            <person name="Sun X."/>
        </authorList>
    </citation>
    <scope>NUCLEOTIDE SEQUENCE</scope>
    <source>
        <strain evidence="2">NEAU-A11</strain>
    </source>
</reference>
<dbReference type="InterPro" id="IPR009875">
    <property type="entry name" value="PilZ_domain"/>
</dbReference>
<evidence type="ECO:0000259" key="1">
    <source>
        <dbReference type="Pfam" id="PF07238"/>
    </source>
</evidence>
<dbReference type="Pfam" id="PF07238">
    <property type="entry name" value="PilZ"/>
    <property type="match status" value="1"/>
</dbReference>
<proteinExistence type="predicted"/>
<name>A0A931FZV5_9ACTN</name>
<evidence type="ECO:0000313" key="2">
    <source>
        <dbReference type="EMBL" id="MBG0560789.1"/>
    </source>
</evidence>
<dbReference type="Gene3D" id="2.40.10.220">
    <property type="entry name" value="predicted glycosyltransferase like domains"/>
    <property type="match status" value="1"/>
</dbReference>
<organism evidence="2 3">
    <name type="scientific">Actinoplanes aureus</name>
    <dbReference type="NCBI Taxonomy" id="2792083"/>
    <lineage>
        <taxon>Bacteria</taxon>
        <taxon>Bacillati</taxon>
        <taxon>Actinomycetota</taxon>
        <taxon>Actinomycetes</taxon>
        <taxon>Micromonosporales</taxon>
        <taxon>Micromonosporaceae</taxon>
        <taxon>Actinoplanes</taxon>
    </lineage>
</organism>
<sequence length="225" mass="24594">MINGILPKSVAETAAINPPEVGTPVFLVLSEGVNLRSRLESVDGPAFTVAAPLEIAGPALLEQGHRFDVFWAPPRTRVVLPSQLVGMSERAPLRWTLVPTATARIDNRRRFVRGGAGAAVRLDAEVSGQPTEGVLLDISEGGVRCWIDEPMSLSRGDRIRATVCLGTSEAQLSCTVHTVRRAPYGDPGQHLILTFDAREDVAQMIRHYILAWEIGERRERELCTP</sequence>
<comment type="caution">
    <text evidence="2">The sequence shown here is derived from an EMBL/GenBank/DDBJ whole genome shotgun (WGS) entry which is preliminary data.</text>
</comment>
<dbReference type="GO" id="GO:0035438">
    <property type="term" value="F:cyclic-di-GMP binding"/>
    <property type="evidence" value="ECO:0007669"/>
    <property type="project" value="InterPro"/>
</dbReference>
<dbReference type="Proteomes" id="UP000598146">
    <property type="component" value="Unassembled WGS sequence"/>
</dbReference>
<accession>A0A931FZV5</accession>
<evidence type="ECO:0000313" key="3">
    <source>
        <dbReference type="Proteomes" id="UP000598146"/>
    </source>
</evidence>
<dbReference type="RefSeq" id="WP_196412583.1">
    <property type="nucleotide sequence ID" value="NZ_JADQTO010000002.1"/>
</dbReference>
<protein>
    <submittedName>
        <fullName evidence="2">PilZ domain-containing protein</fullName>
    </submittedName>
</protein>
<keyword evidence="3" id="KW-1185">Reference proteome</keyword>
<dbReference type="EMBL" id="JADQTO010000002">
    <property type="protein sequence ID" value="MBG0560789.1"/>
    <property type="molecule type" value="Genomic_DNA"/>
</dbReference>
<gene>
    <name evidence="2" type="ORF">I4J89_04840</name>
</gene>